<keyword evidence="6" id="KW-1185">Reference proteome</keyword>
<keyword evidence="4" id="KW-0010">Activator</keyword>
<sequence>MATGLFFISESSSAASTINSRLLHSYPDASPHTSRWVLNHALFRSTPSNPPDNSPFQHQHVLNLGHYPGKTFIAITSPVSKSGTDIQDGATVISVPFAQTEQYLRLMFGKFGALWVQRAQLGVQNGWAYDVGDWTVRVGELKQAGQPGTLRGTVVFIQHAGSSQTGNEENGQDEKIVDQMSKEELEEYMSEMQATIREMWSGFGEEGAREFFSVPDPAGGKNETFEEVKVWCEMLRSVRG</sequence>
<gene>
    <name evidence="4" type="primary">MED20</name>
    <name evidence="5" type="ORF">M501DRAFT_1033393</name>
</gene>
<keyword evidence="4" id="KW-0804">Transcription</keyword>
<evidence type="ECO:0000256" key="1">
    <source>
        <dbReference type="ARBA" id="ARBA00004123"/>
    </source>
</evidence>
<evidence type="ECO:0000256" key="4">
    <source>
        <dbReference type="RuleBase" id="RU364152"/>
    </source>
</evidence>
<dbReference type="EMBL" id="MU006102">
    <property type="protein sequence ID" value="KAF2836733.1"/>
    <property type="molecule type" value="Genomic_DNA"/>
</dbReference>
<evidence type="ECO:0000313" key="5">
    <source>
        <dbReference type="EMBL" id="KAF2836733.1"/>
    </source>
</evidence>
<dbReference type="OrthoDB" id="1854899at2759"/>
<proteinExistence type="inferred from homology"/>
<protein>
    <recommendedName>
        <fullName evidence="4">Mediator of RNA polymerase II transcription subunit 20</fullName>
    </recommendedName>
    <alternativeName>
        <fullName evidence="4">Mediator complex subunit 20</fullName>
    </alternativeName>
</protein>
<organism evidence="5 6">
    <name type="scientific">Patellaria atrata CBS 101060</name>
    <dbReference type="NCBI Taxonomy" id="1346257"/>
    <lineage>
        <taxon>Eukaryota</taxon>
        <taxon>Fungi</taxon>
        <taxon>Dikarya</taxon>
        <taxon>Ascomycota</taxon>
        <taxon>Pezizomycotina</taxon>
        <taxon>Dothideomycetes</taxon>
        <taxon>Dothideomycetes incertae sedis</taxon>
        <taxon>Patellariales</taxon>
        <taxon>Patellariaceae</taxon>
        <taxon>Patellaria</taxon>
    </lineage>
</organism>
<comment type="subunit">
    <text evidence="4">Component of the Mediator complex.</text>
</comment>
<accession>A0A9P4S811</accession>
<evidence type="ECO:0000256" key="3">
    <source>
        <dbReference type="ARBA" id="ARBA00023242"/>
    </source>
</evidence>
<dbReference type="GO" id="GO:0006357">
    <property type="term" value="P:regulation of transcription by RNA polymerase II"/>
    <property type="evidence" value="ECO:0007669"/>
    <property type="project" value="InterPro"/>
</dbReference>
<keyword evidence="3 4" id="KW-0539">Nucleus</keyword>
<reference evidence="5" key="1">
    <citation type="journal article" date="2020" name="Stud. Mycol.">
        <title>101 Dothideomycetes genomes: a test case for predicting lifestyles and emergence of pathogens.</title>
        <authorList>
            <person name="Haridas S."/>
            <person name="Albert R."/>
            <person name="Binder M."/>
            <person name="Bloem J."/>
            <person name="Labutti K."/>
            <person name="Salamov A."/>
            <person name="Andreopoulos B."/>
            <person name="Baker S."/>
            <person name="Barry K."/>
            <person name="Bills G."/>
            <person name="Bluhm B."/>
            <person name="Cannon C."/>
            <person name="Castanera R."/>
            <person name="Culley D."/>
            <person name="Daum C."/>
            <person name="Ezra D."/>
            <person name="Gonzalez J."/>
            <person name="Henrissat B."/>
            <person name="Kuo A."/>
            <person name="Liang C."/>
            <person name="Lipzen A."/>
            <person name="Lutzoni F."/>
            <person name="Magnuson J."/>
            <person name="Mondo S."/>
            <person name="Nolan M."/>
            <person name="Ohm R."/>
            <person name="Pangilinan J."/>
            <person name="Park H.-J."/>
            <person name="Ramirez L."/>
            <person name="Alfaro M."/>
            <person name="Sun H."/>
            <person name="Tritt A."/>
            <person name="Yoshinaga Y."/>
            <person name="Zwiers L.-H."/>
            <person name="Turgeon B."/>
            <person name="Goodwin S."/>
            <person name="Spatafora J."/>
            <person name="Crous P."/>
            <person name="Grigoriev I."/>
        </authorList>
    </citation>
    <scope>NUCLEOTIDE SEQUENCE</scope>
    <source>
        <strain evidence="5">CBS 101060</strain>
    </source>
</reference>
<name>A0A9P4S811_9PEZI</name>
<dbReference type="Pfam" id="PF08612">
    <property type="entry name" value="Med20"/>
    <property type="match status" value="1"/>
</dbReference>
<dbReference type="GO" id="GO:0016592">
    <property type="term" value="C:mediator complex"/>
    <property type="evidence" value="ECO:0007669"/>
    <property type="project" value="InterPro"/>
</dbReference>
<dbReference type="AlphaFoldDB" id="A0A9P4S811"/>
<evidence type="ECO:0000256" key="2">
    <source>
        <dbReference type="ARBA" id="ARBA00010743"/>
    </source>
</evidence>
<dbReference type="InterPro" id="IPR013921">
    <property type="entry name" value="Mediator_Med20"/>
</dbReference>
<evidence type="ECO:0000313" key="6">
    <source>
        <dbReference type="Proteomes" id="UP000799429"/>
    </source>
</evidence>
<comment type="caution">
    <text evidence="5">The sequence shown here is derived from an EMBL/GenBank/DDBJ whole genome shotgun (WGS) entry which is preliminary data.</text>
</comment>
<comment type="similarity">
    <text evidence="2 4">Belongs to the Mediator complex subunit 20 family.</text>
</comment>
<comment type="subcellular location">
    <subcellularLocation>
        <location evidence="1 4">Nucleus</location>
    </subcellularLocation>
</comment>
<comment type="function">
    <text evidence="4">Component of the Mediator complex, a coactivator involved in the regulated transcription of nearly all RNA polymerase II-dependent genes. Mediator functions as a bridge to convey information from gene-specific regulatory proteins to the basal RNA polymerase II transcription machinery. Mediator is recruited to promoters by direct interactions with regulatory proteins and serves as a scaffold for the assembly of a functional preinitiation complex with RNA polymerase II and the general transcription factors.</text>
</comment>
<keyword evidence="4" id="KW-0805">Transcription regulation</keyword>
<dbReference type="Proteomes" id="UP000799429">
    <property type="component" value="Unassembled WGS sequence"/>
</dbReference>
<dbReference type="GO" id="GO:0003712">
    <property type="term" value="F:transcription coregulator activity"/>
    <property type="evidence" value="ECO:0007669"/>
    <property type="project" value="InterPro"/>
</dbReference>